<feature type="region of interest" description="Disordered" evidence="6">
    <location>
        <begin position="1"/>
        <end position="23"/>
    </location>
</feature>
<evidence type="ECO:0000256" key="4">
    <source>
        <dbReference type="ARBA" id="ARBA00023163"/>
    </source>
</evidence>
<evidence type="ECO:0000256" key="6">
    <source>
        <dbReference type="SAM" id="MobiDB-lite"/>
    </source>
</evidence>
<dbReference type="CDD" id="cd12148">
    <property type="entry name" value="fungal_TF_MHR"/>
    <property type="match status" value="1"/>
</dbReference>
<feature type="compositionally biased region" description="Polar residues" evidence="6">
    <location>
        <begin position="81"/>
        <end position="93"/>
    </location>
</feature>
<dbReference type="PANTHER" id="PTHR47338">
    <property type="entry name" value="ZN(II)2CYS6 TRANSCRIPTION FACTOR (EUROFUNG)-RELATED"/>
    <property type="match status" value="1"/>
</dbReference>
<gene>
    <name evidence="8" type="ORF">BS47DRAFT_1316385</name>
</gene>
<feature type="compositionally biased region" description="Polar residues" evidence="6">
    <location>
        <begin position="189"/>
        <end position="199"/>
    </location>
</feature>
<evidence type="ECO:0000313" key="9">
    <source>
        <dbReference type="Proteomes" id="UP000886523"/>
    </source>
</evidence>
<dbReference type="OrthoDB" id="39175at2759"/>
<dbReference type="InterPro" id="IPR036864">
    <property type="entry name" value="Zn2-C6_fun-type_DNA-bd_sf"/>
</dbReference>
<dbReference type="GO" id="GO:0000981">
    <property type="term" value="F:DNA-binding transcription factor activity, RNA polymerase II-specific"/>
    <property type="evidence" value="ECO:0007669"/>
    <property type="project" value="InterPro"/>
</dbReference>
<dbReference type="CDD" id="cd00067">
    <property type="entry name" value="GAL4"/>
    <property type="match status" value="1"/>
</dbReference>
<dbReference type="InterPro" id="IPR050815">
    <property type="entry name" value="TF_fung"/>
</dbReference>
<feature type="region of interest" description="Disordered" evidence="6">
    <location>
        <begin position="72"/>
        <end position="98"/>
    </location>
</feature>
<evidence type="ECO:0000313" key="8">
    <source>
        <dbReference type="EMBL" id="KAF9515140.1"/>
    </source>
</evidence>
<dbReference type="InterPro" id="IPR007219">
    <property type="entry name" value="XnlR_reg_dom"/>
</dbReference>
<dbReference type="SMART" id="SM00906">
    <property type="entry name" value="Fungal_trans"/>
    <property type="match status" value="1"/>
</dbReference>
<reference evidence="8" key="1">
    <citation type="journal article" date="2020" name="Nat. Commun.">
        <title>Large-scale genome sequencing of mycorrhizal fungi provides insights into the early evolution of symbiotic traits.</title>
        <authorList>
            <person name="Miyauchi S."/>
            <person name="Kiss E."/>
            <person name="Kuo A."/>
            <person name="Drula E."/>
            <person name="Kohler A."/>
            <person name="Sanchez-Garcia M."/>
            <person name="Morin E."/>
            <person name="Andreopoulos B."/>
            <person name="Barry K.W."/>
            <person name="Bonito G."/>
            <person name="Buee M."/>
            <person name="Carver A."/>
            <person name="Chen C."/>
            <person name="Cichocki N."/>
            <person name="Clum A."/>
            <person name="Culley D."/>
            <person name="Crous P.W."/>
            <person name="Fauchery L."/>
            <person name="Girlanda M."/>
            <person name="Hayes R.D."/>
            <person name="Keri Z."/>
            <person name="LaButti K."/>
            <person name="Lipzen A."/>
            <person name="Lombard V."/>
            <person name="Magnuson J."/>
            <person name="Maillard F."/>
            <person name="Murat C."/>
            <person name="Nolan M."/>
            <person name="Ohm R.A."/>
            <person name="Pangilinan J."/>
            <person name="Pereira M.F."/>
            <person name="Perotto S."/>
            <person name="Peter M."/>
            <person name="Pfister S."/>
            <person name="Riley R."/>
            <person name="Sitrit Y."/>
            <person name="Stielow J.B."/>
            <person name="Szollosi G."/>
            <person name="Zifcakova L."/>
            <person name="Stursova M."/>
            <person name="Spatafora J.W."/>
            <person name="Tedersoo L."/>
            <person name="Vaario L.M."/>
            <person name="Yamada A."/>
            <person name="Yan M."/>
            <person name="Wang P."/>
            <person name="Xu J."/>
            <person name="Bruns T."/>
            <person name="Baldrian P."/>
            <person name="Vilgalys R."/>
            <person name="Dunand C."/>
            <person name="Henrissat B."/>
            <person name="Grigoriev I.V."/>
            <person name="Hibbett D."/>
            <person name="Nagy L.G."/>
            <person name="Martin F.M."/>
        </authorList>
    </citation>
    <scope>NUCLEOTIDE SEQUENCE</scope>
    <source>
        <strain evidence="8">UP504</strain>
    </source>
</reference>
<proteinExistence type="predicted"/>
<dbReference type="Gene3D" id="4.10.240.10">
    <property type="entry name" value="Zn(2)-C6 fungal-type DNA-binding domain"/>
    <property type="match status" value="1"/>
</dbReference>
<dbReference type="GO" id="GO:0005634">
    <property type="term" value="C:nucleus"/>
    <property type="evidence" value="ECO:0007669"/>
    <property type="project" value="UniProtKB-SubCell"/>
</dbReference>
<dbReference type="Pfam" id="PF00172">
    <property type="entry name" value="Zn_clus"/>
    <property type="match status" value="1"/>
</dbReference>
<feature type="region of interest" description="Disordered" evidence="6">
    <location>
        <begin position="142"/>
        <end position="199"/>
    </location>
</feature>
<comment type="subcellular location">
    <subcellularLocation>
        <location evidence="1">Nucleus</location>
    </subcellularLocation>
</comment>
<dbReference type="AlphaFoldDB" id="A0A9P6DYP5"/>
<keyword evidence="9" id="KW-1185">Reference proteome</keyword>
<evidence type="ECO:0000256" key="5">
    <source>
        <dbReference type="ARBA" id="ARBA00023242"/>
    </source>
</evidence>
<dbReference type="SUPFAM" id="SSF57701">
    <property type="entry name" value="Zn2/Cys6 DNA-binding domain"/>
    <property type="match status" value="1"/>
</dbReference>
<accession>A0A9P6DYP5</accession>
<dbReference type="GO" id="GO:0006351">
    <property type="term" value="P:DNA-templated transcription"/>
    <property type="evidence" value="ECO:0007669"/>
    <property type="project" value="InterPro"/>
</dbReference>
<evidence type="ECO:0000256" key="3">
    <source>
        <dbReference type="ARBA" id="ARBA00023015"/>
    </source>
</evidence>
<evidence type="ECO:0000256" key="2">
    <source>
        <dbReference type="ARBA" id="ARBA00022723"/>
    </source>
</evidence>
<sequence>MPKASSSSDRKKGREDSAKNRHHLPRNQACHQCRRKKLKCDAGRPCGACMRAHAHVIAPLVVRGEPFDPRPNCTYGDANEDSSQSVASTNTVDSGPIFNPQAEEVRQHESFWGPAARENQSPDALNFSLSRDDAKAVVRLESSSSAPLATDAGRGLHPQSHIGHPYSYDFTTLPRPDSPESLLLGGGQPTSQRPFATASPSLPSDGSYNFFHLTSTPNSPNSFPSVTGLTLTGYPSSLPSPTLLRHLVDVFFSCVPHASHLVHRPSFLASLLEPPSSTNFPSTSLLHAMCALASLHTTVPVIKAIPEHWIRGIANIFIRPEQLEMEQGLASHKRGAFAVEHAALARAMIEFDVRVGGKGRDTARASVILFWYYHANAQWIDAWFTSAMSLKICVPLGLNCSSVYTSDRFLSALEVATALPATRSILEQEKRRNIWWLAFLTDRLEIVHTQWPGCIAEHDIGQELPGKLSDFEAGRVMPGPRQRISDPDLLTNHPLHLTDGFTLYLKAFILISRVASFNCKLKVQRQSDINNGVLPSEAGFQVFPVFSETVLFPGNDSTDSNPTSHLRIPDLPEFHALETALTAFCISIPKEYRNPFARRDAFERSDLRAGRSSHESSVDPILYALHIIPAIGMLLLHAPHADVYSPTDQSKAKVLQATRVVINSIYSLMATSYDVTLLPKQCTGYWSATGRFLCRMYLACLRQSRLDDAAGIRSEIDVISLMIGRVGERLPIGLRAHKEITELVAAIDRDVSEKST</sequence>
<dbReference type="PANTHER" id="PTHR47338:SF29">
    <property type="entry name" value="ZN(2)-C6 FUNGAL-TYPE DOMAIN-CONTAINING PROTEIN"/>
    <property type="match status" value="1"/>
</dbReference>
<dbReference type="PROSITE" id="PS50048">
    <property type="entry name" value="ZN2_CY6_FUNGAL_2"/>
    <property type="match status" value="1"/>
</dbReference>
<evidence type="ECO:0000259" key="7">
    <source>
        <dbReference type="PROSITE" id="PS50048"/>
    </source>
</evidence>
<dbReference type="GO" id="GO:0003677">
    <property type="term" value="F:DNA binding"/>
    <property type="evidence" value="ECO:0007669"/>
    <property type="project" value="InterPro"/>
</dbReference>
<dbReference type="InterPro" id="IPR001138">
    <property type="entry name" value="Zn2Cys6_DnaBD"/>
</dbReference>
<dbReference type="GO" id="GO:0008270">
    <property type="term" value="F:zinc ion binding"/>
    <property type="evidence" value="ECO:0007669"/>
    <property type="project" value="InterPro"/>
</dbReference>
<keyword evidence="3" id="KW-0805">Transcription regulation</keyword>
<feature type="domain" description="Zn(2)-C6 fungal-type" evidence="7">
    <location>
        <begin position="29"/>
        <end position="75"/>
    </location>
</feature>
<feature type="compositionally biased region" description="Basic and acidic residues" evidence="6">
    <location>
        <begin position="8"/>
        <end position="19"/>
    </location>
</feature>
<comment type="caution">
    <text evidence="8">The sequence shown here is derived from an EMBL/GenBank/DDBJ whole genome shotgun (WGS) entry which is preliminary data.</text>
</comment>
<protein>
    <recommendedName>
        <fullName evidence="7">Zn(2)-C6 fungal-type domain-containing protein</fullName>
    </recommendedName>
</protein>
<dbReference type="Pfam" id="PF04082">
    <property type="entry name" value="Fungal_trans"/>
    <property type="match status" value="1"/>
</dbReference>
<dbReference type="SMART" id="SM00066">
    <property type="entry name" value="GAL4"/>
    <property type="match status" value="1"/>
</dbReference>
<keyword evidence="5" id="KW-0539">Nucleus</keyword>
<evidence type="ECO:0000256" key="1">
    <source>
        <dbReference type="ARBA" id="ARBA00004123"/>
    </source>
</evidence>
<keyword evidence="4" id="KW-0804">Transcription</keyword>
<dbReference type="EMBL" id="MU128953">
    <property type="protein sequence ID" value="KAF9515140.1"/>
    <property type="molecule type" value="Genomic_DNA"/>
</dbReference>
<dbReference type="Proteomes" id="UP000886523">
    <property type="component" value="Unassembled WGS sequence"/>
</dbReference>
<name>A0A9P6DYP5_9AGAM</name>
<organism evidence="8 9">
    <name type="scientific">Hydnum rufescens UP504</name>
    <dbReference type="NCBI Taxonomy" id="1448309"/>
    <lineage>
        <taxon>Eukaryota</taxon>
        <taxon>Fungi</taxon>
        <taxon>Dikarya</taxon>
        <taxon>Basidiomycota</taxon>
        <taxon>Agaricomycotina</taxon>
        <taxon>Agaricomycetes</taxon>
        <taxon>Cantharellales</taxon>
        <taxon>Hydnaceae</taxon>
        <taxon>Hydnum</taxon>
    </lineage>
</organism>
<keyword evidence="2" id="KW-0479">Metal-binding</keyword>